<dbReference type="Gene3D" id="3.40.50.1820">
    <property type="entry name" value="alpha/beta hydrolase"/>
    <property type="match status" value="1"/>
</dbReference>
<dbReference type="PANTHER" id="PTHR43194:SF2">
    <property type="entry name" value="PEROXISOMAL MEMBRANE PROTEIN LPX1"/>
    <property type="match status" value="1"/>
</dbReference>
<dbReference type="Proteomes" id="UP000623419">
    <property type="component" value="Unassembled WGS sequence"/>
</dbReference>
<dbReference type="InterPro" id="IPR000073">
    <property type="entry name" value="AB_hydrolase_1"/>
</dbReference>
<keyword evidence="3" id="KW-1185">Reference proteome</keyword>
<evidence type="ECO:0000259" key="1">
    <source>
        <dbReference type="Pfam" id="PF12697"/>
    </source>
</evidence>
<dbReference type="PANTHER" id="PTHR43194">
    <property type="entry name" value="HYDROLASE ALPHA/BETA FOLD FAMILY"/>
    <property type="match status" value="1"/>
</dbReference>
<sequence>MVYSTPAVTMPGTRPLSLTGSGDVRLQASAADGISPGLLLAHGFGQTRQAWLGTQRRLAESGRASLAWDLRGHGQSGRNPADLPYRGEQFVDDVVLAAGALGSAPVLVGASMGGLTGLMAQARDRVFSALVLVDITPRWEASGVERILGFMTAHPEGFDSFEHAADQIAAYLPHRRQRKSPAQLAHLLKLREDGRLGWHWDPRLLAEFIPSTGDLQGAIEDACRGLDVPVLLVSGGRSDLVSDQTVGHFLELAPHAHHVRLPDATHMVAGDDNDAFTDTLLEFLSTLAAPHAATHGESS</sequence>
<dbReference type="Pfam" id="PF12697">
    <property type="entry name" value="Abhydrolase_6"/>
    <property type="match status" value="1"/>
</dbReference>
<dbReference type="GO" id="GO:0016787">
    <property type="term" value="F:hydrolase activity"/>
    <property type="evidence" value="ECO:0007669"/>
    <property type="project" value="UniProtKB-KW"/>
</dbReference>
<dbReference type="InterPro" id="IPR029058">
    <property type="entry name" value="AB_hydrolase_fold"/>
</dbReference>
<name>A0ABQ1HC60_9GAMM</name>
<organism evidence="2 3">
    <name type="scientific">Arenimonas soli</name>
    <dbReference type="NCBI Taxonomy" id="2269504"/>
    <lineage>
        <taxon>Bacteria</taxon>
        <taxon>Pseudomonadati</taxon>
        <taxon>Pseudomonadota</taxon>
        <taxon>Gammaproteobacteria</taxon>
        <taxon>Lysobacterales</taxon>
        <taxon>Lysobacteraceae</taxon>
        <taxon>Arenimonas</taxon>
    </lineage>
</organism>
<dbReference type="SUPFAM" id="SSF53474">
    <property type="entry name" value="alpha/beta-Hydrolases"/>
    <property type="match status" value="1"/>
</dbReference>
<dbReference type="EMBL" id="BMKC01000001">
    <property type="protein sequence ID" value="GGA67982.1"/>
    <property type="molecule type" value="Genomic_DNA"/>
</dbReference>
<keyword evidence="2" id="KW-0378">Hydrolase</keyword>
<proteinExistence type="predicted"/>
<feature type="domain" description="AB hydrolase-1" evidence="1">
    <location>
        <begin position="38"/>
        <end position="278"/>
    </location>
</feature>
<dbReference type="RefSeq" id="WP_229668414.1">
    <property type="nucleotide sequence ID" value="NZ_BMKC01000001.1"/>
</dbReference>
<comment type="caution">
    <text evidence="2">The sequence shown here is derived from an EMBL/GenBank/DDBJ whole genome shotgun (WGS) entry which is preliminary data.</text>
</comment>
<evidence type="ECO:0000313" key="2">
    <source>
        <dbReference type="EMBL" id="GGA67982.1"/>
    </source>
</evidence>
<dbReference type="InterPro" id="IPR050228">
    <property type="entry name" value="Carboxylesterase_BioH"/>
</dbReference>
<evidence type="ECO:0000313" key="3">
    <source>
        <dbReference type="Proteomes" id="UP000623419"/>
    </source>
</evidence>
<reference evidence="3" key="1">
    <citation type="journal article" date="2019" name="Int. J. Syst. Evol. Microbiol.">
        <title>The Global Catalogue of Microorganisms (GCM) 10K type strain sequencing project: providing services to taxonomists for standard genome sequencing and annotation.</title>
        <authorList>
            <consortium name="The Broad Institute Genomics Platform"/>
            <consortium name="The Broad Institute Genome Sequencing Center for Infectious Disease"/>
            <person name="Wu L."/>
            <person name="Ma J."/>
        </authorList>
    </citation>
    <scope>NUCLEOTIDE SEQUENCE [LARGE SCALE GENOMIC DNA]</scope>
    <source>
        <strain evidence="3">CGMCC 1.15905</strain>
    </source>
</reference>
<protein>
    <submittedName>
        <fullName evidence="2">Alpha/beta hydrolase</fullName>
    </submittedName>
</protein>
<accession>A0ABQ1HC60</accession>
<gene>
    <name evidence="2" type="ORF">GCM10011521_02660</name>
</gene>